<dbReference type="EMBL" id="CP052909">
    <property type="protein sequence ID" value="QNJ97665.1"/>
    <property type="molecule type" value="Genomic_DNA"/>
</dbReference>
<gene>
    <name evidence="3" type="ORF">ALE3EI_1092</name>
</gene>
<evidence type="ECO:0000313" key="3">
    <source>
        <dbReference type="EMBL" id="QNJ97665.1"/>
    </source>
</evidence>
<dbReference type="Proteomes" id="UP000515514">
    <property type="component" value="Chromosome"/>
</dbReference>
<feature type="domain" description="DUF1206" evidence="2">
    <location>
        <begin position="95"/>
        <end position="161"/>
    </location>
</feature>
<dbReference type="KEGG" id="alti:ALE3EI_1092"/>
<feature type="domain" description="DUF1206" evidence="2">
    <location>
        <begin position="11"/>
        <end position="75"/>
    </location>
</feature>
<keyword evidence="1" id="KW-0472">Membrane</keyword>
<feature type="transmembrane region" description="Helical" evidence="1">
    <location>
        <begin position="139"/>
        <end position="160"/>
    </location>
</feature>
<keyword evidence="1" id="KW-0812">Transmembrane</keyword>
<feature type="transmembrane region" description="Helical" evidence="1">
    <location>
        <begin position="95"/>
        <end position="119"/>
    </location>
</feature>
<dbReference type="RefSeq" id="WP_186991740.1">
    <property type="nucleotide sequence ID" value="NZ_CP052909.1"/>
</dbReference>
<evidence type="ECO:0000313" key="4">
    <source>
        <dbReference type="Proteomes" id="UP000515514"/>
    </source>
</evidence>
<protein>
    <recommendedName>
        <fullName evidence="2">DUF1206 domain-containing protein</fullName>
    </recommendedName>
</protein>
<evidence type="ECO:0000256" key="1">
    <source>
        <dbReference type="SAM" id="Phobius"/>
    </source>
</evidence>
<reference evidence="3 4" key="1">
    <citation type="submission" date="2020-04" db="EMBL/GenBank/DDBJ databases">
        <title>Genome sequence of Altibacter aquimarinus strain ALE3EI.</title>
        <authorList>
            <person name="Oh H.-M."/>
            <person name="Jang D."/>
        </authorList>
    </citation>
    <scope>NUCLEOTIDE SEQUENCE [LARGE SCALE GENOMIC DNA]</scope>
    <source>
        <strain evidence="3 4">ALE3EI</strain>
    </source>
</reference>
<dbReference type="AlphaFoldDB" id="A0A7G8PTJ9"/>
<evidence type="ECO:0000259" key="2">
    <source>
        <dbReference type="Pfam" id="PF06724"/>
    </source>
</evidence>
<feature type="transmembrane region" description="Helical" evidence="1">
    <location>
        <begin position="52"/>
        <end position="74"/>
    </location>
</feature>
<dbReference type="Pfam" id="PF06724">
    <property type="entry name" value="DUF1206"/>
    <property type="match status" value="3"/>
</dbReference>
<feature type="transmembrane region" description="Helical" evidence="1">
    <location>
        <begin position="180"/>
        <end position="208"/>
    </location>
</feature>
<sequence>MKNKKNRFARIGVATKGILYLLIGVLTAMSAFKLGGRIAGSRNVIEFISEQLFGKILLILICVGLSGYVFWRLVQIFGNSEDETNKKKKVIKKAAYFISALFYSFLIYIAITILLGALGSNATGGNLIRKVMTSGAGEIVAVLIGLVLAGKGIYEFYHAYKGKFKEEVKASKLPKISKTWLIRAGNTGIISRGVVSCIMAFLFLKTAFTGQFEQIGKKDVFTYIKEEFGLLILGIIALGLALYGGFMIIRSRYGEKLL</sequence>
<keyword evidence="4" id="KW-1185">Reference proteome</keyword>
<accession>A0A7G8PTJ9</accession>
<feature type="transmembrane region" description="Helical" evidence="1">
    <location>
        <begin position="228"/>
        <end position="249"/>
    </location>
</feature>
<feature type="transmembrane region" description="Helical" evidence="1">
    <location>
        <begin position="12"/>
        <end position="32"/>
    </location>
</feature>
<name>A0A7G8PTJ9_9FLAO</name>
<organism evidence="3 4">
    <name type="scientific">Constantimarinum furrinae</name>
    <dbReference type="NCBI Taxonomy" id="2562285"/>
    <lineage>
        <taxon>Bacteria</taxon>
        <taxon>Pseudomonadati</taxon>
        <taxon>Bacteroidota</taxon>
        <taxon>Flavobacteriia</taxon>
        <taxon>Flavobacteriales</taxon>
        <taxon>Flavobacteriaceae</taxon>
        <taxon>Altibacter/Constantimarinum group</taxon>
        <taxon>Constantimarinum</taxon>
    </lineage>
</organism>
<dbReference type="InterPro" id="IPR009597">
    <property type="entry name" value="DUF1206"/>
</dbReference>
<proteinExistence type="predicted"/>
<feature type="domain" description="DUF1206" evidence="2">
    <location>
        <begin position="188"/>
        <end position="254"/>
    </location>
</feature>
<keyword evidence="1" id="KW-1133">Transmembrane helix</keyword>